<proteinExistence type="predicted"/>
<dbReference type="AlphaFoldDB" id="A0A8A1LXH7"/>
<evidence type="ECO:0000313" key="3">
    <source>
        <dbReference type="Proteomes" id="UP000663419"/>
    </source>
</evidence>
<accession>A0A8A1LXH7</accession>
<name>A0A8A1LXH7_AJEC8</name>
<dbReference type="EMBL" id="CP069106">
    <property type="protein sequence ID" value="QSS56627.1"/>
    <property type="molecule type" value="Genomic_DNA"/>
</dbReference>
<feature type="region of interest" description="Disordered" evidence="1">
    <location>
        <begin position="77"/>
        <end position="98"/>
    </location>
</feature>
<gene>
    <name evidence="2" type="ORF">I7I53_04895</name>
</gene>
<protein>
    <submittedName>
        <fullName evidence="2">Uncharacterized protein</fullName>
    </submittedName>
</protein>
<sequence length="168" mass="18560">MADKSGRPNTLEDGSHFMSIYTVSPSIFAVLRLQVSLKNGTHKMIDGFWKVGDIIRTHGYIPFPALNFHTKSIPSGPAIRSSSSSSARSESGLSNNLGRTNVNRRLSRLPFAIFSKSASHPRSLYLSCLTVKPFPKRPKPVFSIVYLSLARNSFACIAFWKMISANPV</sequence>
<dbReference type="VEuPathDB" id="FungiDB:I7I53_04895"/>
<feature type="compositionally biased region" description="Low complexity" evidence="1">
    <location>
        <begin position="77"/>
        <end position="94"/>
    </location>
</feature>
<reference evidence="2" key="1">
    <citation type="submission" date="2021-01" db="EMBL/GenBank/DDBJ databases">
        <title>Chromosome-level genome assembly of a human fungal pathogen reveals clustering of transcriptionally co-regulated genes.</title>
        <authorList>
            <person name="Voorhies M."/>
            <person name="Cohen S."/>
            <person name="Shea T.P."/>
            <person name="Petrus S."/>
            <person name="Munoz J.F."/>
            <person name="Poplawski S."/>
            <person name="Goldman W.E."/>
            <person name="Michael T."/>
            <person name="Cuomo C.A."/>
            <person name="Sil A."/>
            <person name="Beyhan S."/>
        </authorList>
    </citation>
    <scope>NUCLEOTIDE SEQUENCE</scope>
    <source>
        <strain evidence="2">H88</strain>
    </source>
</reference>
<evidence type="ECO:0000256" key="1">
    <source>
        <dbReference type="SAM" id="MobiDB-lite"/>
    </source>
</evidence>
<organism evidence="2 3">
    <name type="scientific">Ajellomyces capsulatus (strain H88)</name>
    <name type="common">Darling's disease fungus</name>
    <name type="synonym">Histoplasma capsulatum</name>
    <dbReference type="NCBI Taxonomy" id="544711"/>
    <lineage>
        <taxon>Eukaryota</taxon>
        <taxon>Fungi</taxon>
        <taxon>Dikarya</taxon>
        <taxon>Ascomycota</taxon>
        <taxon>Pezizomycotina</taxon>
        <taxon>Eurotiomycetes</taxon>
        <taxon>Eurotiomycetidae</taxon>
        <taxon>Onygenales</taxon>
        <taxon>Ajellomycetaceae</taxon>
        <taxon>Histoplasma</taxon>
    </lineage>
</organism>
<dbReference type="Proteomes" id="UP000663419">
    <property type="component" value="Chromosome 5"/>
</dbReference>
<evidence type="ECO:0000313" key="2">
    <source>
        <dbReference type="EMBL" id="QSS56627.1"/>
    </source>
</evidence>